<keyword evidence="4" id="KW-0843">Virulence</keyword>
<evidence type="ECO:0000259" key="7">
    <source>
        <dbReference type="Pfam" id="PF00144"/>
    </source>
</evidence>
<comment type="subcellular location">
    <subcellularLocation>
        <location evidence="1">Membrane</location>
    </subcellularLocation>
</comment>
<evidence type="ECO:0000256" key="2">
    <source>
        <dbReference type="ARBA" id="ARBA00022656"/>
    </source>
</evidence>
<evidence type="ECO:0000256" key="1">
    <source>
        <dbReference type="ARBA" id="ARBA00004370"/>
    </source>
</evidence>
<keyword evidence="8" id="KW-0378">Hydrolase</keyword>
<dbReference type="InterPro" id="IPR001466">
    <property type="entry name" value="Beta-lactam-related"/>
</dbReference>
<evidence type="ECO:0000256" key="5">
    <source>
        <dbReference type="ARBA" id="ARBA00023136"/>
    </source>
</evidence>
<dbReference type="Gene3D" id="2.150.10.10">
    <property type="entry name" value="Serralysin-like metalloprotease, C-terminal"/>
    <property type="match status" value="3"/>
</dbReference>
<dbReference type="AlphaFoldDB" id="A0A1M5APW1"/>
<dbReference type="SUPFAM" id="SSF56601">
    <property type="entry name" value="beta-lactamase/transpeptidase-like"/>
    <property type="match status" value="1"/>
</dbReference>
<dbReference type="Proteomes" id="UP000184144">
    <property type="component" value="Unassembled WGS sequence"/>
</dbReference>
<dbReference type="Pfam" id="PF00353">
    <property type="entry name" value="HemolysinCabind"/>
    <property type="match status" value="3"/>
</dbReference>
<dbReference type="InterPro" id="IPR001343">
    <property type="entry name" value="Hemolysn_Ca-bd"/>
</dbReference>
<dbReference type="SUPFAM" id="SSF51120">
    <property type="entry name" value="beta-Roll"/>
    <property type="match status" value="1"/>
</dbReference>
<keyword evidence="3" id="KW-0677">Repeat</keyword>
<keyword evidence="9" id="KW-1185">Reference proteome</keyword>
<feature type="region of interest" description="Disordered" evidence="6">
    <location>
        <begin position="445"/>
        <end position="546"/>
    </location>
</feature>
<dbReference type="PROSITE" id="PS00330">
    <property type="entry name" value="HEMOLYSIN_CALCIUM"/>
    <property type="match status" value="3"/>
</dbReference>
<dbReference type="InterPro" id="IPR018511">
    <property type="entry name" value="Hemolysin-typ_Ca-bd_CS"/>
</dbReference>
<dbReference type="GO" id="GO:0016020">
    <property type="term" value="C:membrane"/>
    <property type="evidence" value="ECO:0007669"/>
    <property type="project" value="UniProtKB-SubCell"/>
</dbReference>
<keyword evidence="2" id="KW-0800">Toxin</keyword>
<dbReference type="GO" id="GO:0004180">
    <property type="term" value="F:carboxypeptidase activity"/>
    <property type="evidence" value="ECO:0007669"/>
    <property type="project" value="UniProtKB-KW"/>
</dbReference>
<dbReference type="PRINTS" id="PR01488">
    <property type="entry name" value="RTXTOXINA"/>
</dbReference>
<protein>
    <submittedName>
        <fullName evidence="8">D-alanyl-D-alanine carboxypeptidase</fullName>
    </submittedName>
</protein>
<feature type="domain" description="Beta-lactamase-related" evidence="7">
    <location>
        <begin position="32"/>
        <end position="270"/>
    </location>
</feature>
<evidence type="ECO:0000313" key="8">
    <source>
        <dbReference type="EMBL" id="SHF31962.1"/>
    </source>
</evidence>
<dbReference type="PANTHER" id="PTHR46825:SF7">
    <property type="entry name" value="D-ALANYL-D-ALANINE CARBOXYPEPTIDASE"/>
    <property type="match status" value="1"/>
</dbReference>
<reference evidence="9" key="1">
    <citation type="submission" date="2016-11" db="EMBL/GenBank/DDBJ databases">
        <authorList>
            <person name="Varghese N."/>
            <person name="Submissions S."/>
        </authorList>
    </citation>
    <scope>NUCLEOTIDE SEQUENCE [LARGE SCALE GENOMIC DNA]</scope>
    <source>
        <strain evidence="9">DSM 100566</strain>
    </source>
</reference>
<dbReference type="PRINTS" id="PR00313">
    <property type="entry name" value="CABNDNGRPT"/>
</dbReference>
<keyword evidence="8" id="KW-0121">Carboxypeptidase</keyword>
<proteinExistence type="predicted"/>
<keyword evidence="8" id="KW-0645">Protease</keyword>
<dbReference type="GO" id="GO:0005509">
    <property type="term" value="F:calcium ion binding"/>
    <property type="evidence" value="ECO:0007669"/>
    <property type="project" value="InterPro"/>
</dbReference>
<gene>
    <name evidence="8" type="ORF">SAMN05444273_105124</name>
</gene>
<evidence type="ECO:0000313" key="9">
    <source>
        <dbReference type="Proteomes" id="UP000184144"/>
    </source>
</evidence>
<dbReference type="OrthoDB" id="5377981at2"/>
<keyword evidence="5" id="KW-0472">Membrane</keyword>
<name>A0A1M5APW1_9RHOB</name>
<evidence type="ECO:0000256" key="3">
    <source>
        <dbReference type="ARBA" id="ARBA00022737"/>
    </source>
</evidence>
<accession>A0A1M5APW1</accession>
<feature type="compositionally biased region" description="Basic and acidic residues" evidence="6">
    <location>
        <begin position="512"/>
        <end position="521"/>
    </location>
</feature>
<organism evidence="8 9">
    <name type="scientific">Litoreibacter ascidiaceicola</name>
    <dbReference type="NCBI Taxonomy" id="1486859"/>
    <lineage>
        <taxon>Bacteria</taxon>
        <taxon>Pseudomonadati</taxon>
        <taxon>Pseudomonadota</taxon>
        <taxon>Alphaproteobacteria</taxon>
        <taxon>Rhodobacterales</taxon>
        <taxon>Roseobacteraceae</taxon>
        <taxon>Litoreibacter</taxon>
    </lineage>
</organism>
<dbReference type="InterPro" id="IPR012338">
    <property type="entry name" value="Beta-lactam/transpept-like"/>
</dbReference>
<dbReference type="EMBL" id="FQUV01000005">
    <property type="protein sequence ID" value="SHF31962.1"/>
    <property type="molecule type" value="Genomic_DNA"/>
</dbReference>
<dbReference type="InterPro" id="IPR050491">
    <property type="entry name" value="AmpC-like"/>
</dbReference>
<dbReference type="PANTHER" id="PTHR46825">
    <property type="entry name" value="D-ALANYL-D-ALANINE-CARBOXYPEPTIDASE/ENDOPEPTIDASE AMPH"/>
    <property type="match status" value="1"/>
</dbReference>
<feature type="compositionally biased region" description="Basic and acidic residues" evidence="6">
    <location>
        <begin position="445"/>
        <end position="467"/>
    </location>
</feature>
<dbReference type="InterPro" id="IPR003995">
    <property type="entry name" value="RTX_toxin_determinant-A"/>
</dbReference>
<evidence type="ECO:0000256" key="4">
    <source>
        <dbReference type="ARBA" id="ARBA00023026"/>
    </source>
</evidence>
<dbReference type="RefSeq" id="WP_073143874.1">
    <property type="nucleotide sequence ID" value="NZ_FQUV01000005.1"/>
</dbReference>
<sequence>MTQFDPVAINGGVSEVINSYDGPAPALIFEAYRDGVSVSAATGTVGLDDLTVATTDDKFEIGSQTKMMTTTVLLQLVDEGHFSLDDRLVDVMDVTPLSWMPNIEEVTIEQLMTHKSGIPDYVNTVGVQQGMEELLSQDPPQPIGVEEFLQLFEAANLPATAEPGAEISYSNTGFTLLGLLIENATGSSLADEFQTRIFDPAGMSSTSLPSFELPDGVLKSYLAVTNDLFLEVTDLPIAEHGEGGVISTTGDMIRFMKALVIDGTLVPESQMGALEEFFASVSDTADSEFIGHQGASFGSLSVTLVHMPTGTIFSAVETMRYGQADLSEEVYEAFGELLGNPALHTDYTNGDDIDFAASAADLEINETMGTDGDLETLLTIDGVTLSFDGSLSTLETEKLSFEDGSILFVADAAGSDFHVQHMARDAATADNQIVGLSGDDHLVGGRGDDKISGGAGDDHLIGRRGDDTILGDEGDDNIAGNRGNDYLSGGNGNDNISGGRGDDWLDGGSGDDLLRGGRGDDNLSGSTGDDILRGGRGNDTLDGGEGDDILVGGRGADTFVFSANSGDDVIRKFESGKDQIDLTLLNLTYEDLQVAESRGERSFEVQLDDASLVINTLHGELAESDFLF</sequence>
<dbReference type="InterPro" id="IPR011049">
    <property type="entry name" value="Serralysin-like_metalloprot_C"/>
</dbReference>
<dbReference type="Pfam" id="PF00144">
    <property type="entry name" value="Beta-lactamase"/>
    <property type="match status" value="1"/>
</dbReference>
<dbReference type="GO" id="GO:0090729">
    <property type="term" value="F:toxin activity"/>
    <property type="evidence" value="ECO:0007669"/>
    <property type="project" value="UniProtKB-KW"/>
</dbReference>
<dbReference type="STRING" id="1486859.SAMN05444273_105124"/>
<dbReference type="GO" id="GO:0005576">
    <property type="term" value="C:extracellular region"/>
    <property type="evidence" value="ECO:0007669"/>
    <property type="project" value="InterPro"/>
</dbReference>
<dbReference type="Gene3D" id="3.40.710.10">
    <property type="entry name" value="DD-peptidase/beta-lactamase superfamily"/>
    <property type="match status" value="1"/>
</dbReference>
<evidence type="ECO:0000256" key="6">
    <source>
        <dbReference type="SAM" id="MobiDB-lite"/>
    </source>
</evidence>